<dbReference type="RefSeq" id="WP_095548782.1">
    <property type="nucleotide sequence ID" value="NZ_NSJF01000001.1"/>
</dbReference>
<dbReference type="EMBL" id="NSJF01000001">
    <property type="protein sequence ID" value="PAT35921.1"/>
    <property type="molecule type" value="Genomic_DNA"/>
</dbReference>
<dbReference type="PANTHER" id="PTHR35175:SF2">
    <property type="entry name" value="DUF1289 DOMAIN-CONTAINING PROTEIN"/>
    <property type="match status" value="1"/>
</dbReference>
<organism evidence="1 2">
    <name type="scientific">Vandammella animalimorsus</name>
    <dbReference type="NCBI Taxonomy" id="2029117"/>
    <lineage>
        <taxon>Bacteria</taxon>
        <taxon>Pseudomonadati</taxon>
        <taxon>Pseudomonadota</taxon>
        <taxon>Betaproteobacteria</taxon>
        <taxon>Burkholderiales</taxon>
        <taxon>Comamonadaceae</taxon>
        <taxon>Vandammella</taxon>
    </lineage>
</organism>
<reference evidence="1 2" key="1">
    <citation type="submission" date="2017-08" db="EMBL/GenBank/DDBJ databases">
        <title>WGS of Clinical strains of the CDC Group NO-1 linked to zoonotic infections in humans.</title>
        <authorList>
            <person name="Bernier A.-M."/>
            <person name="Bernard K."/>
        </authorList>
    </citation>
    <scope>NUCLEOTIDE SEQUENCE [LARGE SCALE GENOMIC DNA]</scope>
    <source>
        <strain evidence="1 2">NML03-0146</strain>
    </source>
</reference>
<sequence>MPPSETERRPLNPVQAAQRLLARAQQLRAQGLLHDGAQEPPPSPCIQVCAMSAELAAADAPAPYCLGCYRQLDEIAQWGQASAACKRAIWQAMLQRAAARLRQL</sequence>
<proteinExistence type="predicted"/>
<gene>
    <name evidence="1" type="ORF">CK620_01325</name>
</gene>
<dbReference type="Proteomes" id="UP000217999">
    <property type="component" value="Unassembled WGS sequence"/>
</dbReference>
<comment type="caution">
    <text evidence="1">The sequence shown here is derived from an EMBL/GenBank/DDBJ whole genome shotgun (WGS) entry which is preliminary data.</text>
</comment>
<accession>A0A2A2ADV9</accession>
<protein>
    <submittedName>
        <fullName evidence="1">DUF1289 domain-containing protein</fullName>
    </submittedName>
</protein>
<evidence type="ECO:0000313" key="1">
    <source>
        <dbReference type="EMBL" id="PAT35921.1"/>
    </source>
</evidence>
<name>A0A2A2ADV9_9BURK</name>
<evidence type="ECO:0000313" key="2">
    <source>
        <dbReference type="Proteomes" id="UP000217999"/>
    </source>
</evidence>
<dbReference type="AlphaFoldDB" id="A0A2A2ADV9"/>
<dbReference type="PANTHER" id="PTHR35175">
    <property type="entry name" value="DUF1289 DOMAIN-CONTAINING PROTEIN"/>
    <property type="match status" value="1"/>
</dbReference>
<dbReference type="Pfam" id="PF06945">
    <property type="entry name" value="DUF1289"/>
    <property type="match status" value="1"/>
</dbReference>
<dbReference type="InterPro" id="IPR010710">
    <property type="entry name" value="DUF1289"/>
</dbReference>